<evidence type="ECO:0000256" key="1">
    <source>
        <dbReference type="SAM" id="SignalP"/>
    </source>
</evidence>
<dbReference type="Proteomes" id="UP000270094">
    <property type="component" value="Unassembled WGS sequence"/>
</dbReference>
<keyword evidence="3" id="KW-1185">Reference proteome</keyword>
<sequence>MKIIFLACVGFLVIAANAEQAQKEEEGEITAVEQNNDAVVTAFDKAGLEEAETQVELPTTRVKRGAKRRSVRKIRHRLARRK</sequence>
<evidence type="ECO:0000313" key="3">
    <source>
        <dbReference type="Proteomes" id="UP000270094"/>
    </source>
</evidence>
<feature type="signal peptide" evidence="1">
    <location>
        <begin position="1"/>
        <end position="18"/>
    </location>
</feature>
<keyword evidence="1" id="KW-0732">Signal</keyword>
<reference evidence="2 3" key="1">
    <citation type="submission" date="2018-11" db="EMBL/GenBank/DDBJ databases">
        <authorList>
            <consortium name="Pathogen Informatics"/>
        </authorList>
    </citation>
    <scope>NUCLEOTIDE SEQUENCE [LARGE SCALE GENOMIC DNA]</scope>
</reference>
<dbReference type="AlphaFoldDB" id="A0A3P7IC28"/>
<feature type="non-terminal residue" evidence="2">
    <location>
        <position position="82"/>
    </location>
</feature>
<feature type="chain" id="PRO_5018297332" evidence="1">
    <location>
        <begin position="19"/>
        <end position="82"/>
    </location>
</feature>
<organism evidence="2 3">
    <name type="scientific">Strongylus vulgaris</name>
    <name type="common">Blood worm</name>
    <dbReference type="NCBI Taxonomy" id="40348"/>
    <lineage>
        <taxon>Eukaryota</taxon>
        <taxon>Metazoa</taxon>
        <taxon>Ecdysozoa</taxon>
        <taxon>Nematoda</taxon>
        <taxon>Chromadorea</taxon>
        <taxon>Rhabditida</taxon>
        <taxon>Rhabditina</taxon>
        <taxon>Rhabditomorpha</taxon>
        <taxon>Strongyloidea</taxon>
        <taxon>Strongylidae</taxon>
        <taxon>Strongylus</taxon>
    </lineage>
</organism>
<gene>
    <name evidence="2" type="ORF">SVUK_LOCUS2074</name>
</gene>
<accession>A0A3P7IC28</accession>
<name>A0A3P7IC28_STRVU</name>
<protein>
    <submittedName>
        <fullName evidence="2">Uncharacterized protein</fullName>
    </submittedName>
</protein>
<proteinExistence type="predicted"/>
<dbReference type="EMBL" id="UYYB01004505">
    <property type="protein sequence ID" value="VDM67076.1"/>
    <property type="molecule type" value="Genomic_DNA"/>
</dbReference>
<dbReference type="OrthoDB" id="5875698at2759"/>
<evidence type="ECO:0000313" key="2">
    <source>
        <dbReference type="EMBL" id="VDM67076.1"/>
    </source>
</evidence>